<dbReference type="PANTHER" id="PTHR43046:SF12">
    <property type="entry name" value="GDP-MANNOSE MANNOSYL HYDROLASE"/>
    <property type="match status" value="1"/>
</dbReference>
<sequence>MKIRKSSRVILLDEDNRILLFKIEDNTVFNPDKPINTAFWVTPGGSLEENESFEEAARREIWEETGIDQFELGEWIWTREQEMNWKGELLLSYERYYIANVKRSKINLDNLTKQEQDVYRAHKWWSLDEIDKSDDTFIPAGFVQLLLPILAGTLPSTPICIE</sequence>
<keyword evidence="3" id="KW-0460">Magnesium</keyword>
<keyword evidence="7" id="KW-1185">Reference proteome</keyword>
<dbReference type="InterPro" id="IPR020084">
    <property type="entry name" value="NUDIX_hydrolase_CS"/>
</dbReference>
<dbReference type="PROSITE" id="PS00893">
    <property type="entry name" value="NUDIX_BOX"/>
    <property type="match status" value="1"/>
</dbReference>
<evidence type="ECO:0000256" key="2">
    <source>
        <dbReference type="ARBA" id="ARBA00022801"/>
    </source>
</evidence>
<accession>A0A4R2RJK8</accession>
<feature type="domain" description="Nudix hydrolase" evidence="5">
    <location>
        <begin position="2"/>
        <end position="147"/>
    </location>
</feature>
<evidence type="ECO:0000256" key="3">
    <source>
        <dbReference type="ARBA" id="ARBA00022842"/>
    </source>
</evidence>
<protein>
    <submittedName>
        <fullName evidence="6">8-oxo-dGTP pyrophosphatase MutT (NUDIX family)</fullName>
    </submittedName>
</protein>
<gene>
    <name evidence="6" type="ORF">EDD57_14420</name>
</gene>
<dbReference type="InterPro" id="IPR000086">
    <property type="entry name" value="NUDIX_hydrolase_dom"/>
</dbReference>
<keyword evidence="2 4" id="KW-0378">Hydrolase</keyword>
<dbReference type="AlphaFoldDB" id="A0A4R2RJK8"/>
<dbReference type="InterPro" id="IPR020476">
    <property type="entry name" value="Nudix_hydrolase"/>
</dbReference>
<comment type="similarity">
    <text evidence="4">Belongs to the Nudix hydrolase family.</text>
</comment>
<dbReference type="EMBL" id="SLXV01000044">
    <property type="protein sequence ID" value="TCP64032.1"/>
    <property type="molecule type" value="Genomic_DNA"/>
</dbReference>
<comment type="cofactor">
    <cofactor evidence="1">
        <name>Mg(2+)</name>
        <dbReference type="ChEBI" id="CHEBI:18420"/>
    </cofactor>
</comment>
<dbReference type="PROSITE" id="PS51462">
    <property type="entry name" value="NUDIX"/>
    <property type="match status" value="1"/>
</dbReference>
<organism evidence="6 7">
    <name type="scientific">Baia soyae</name>
    <dbReference type="NCBI Taxonomy" id="1544746"/>
    <lineage>
        <taxon>Bacteria</taxon>
        <taxon>Bacillati</taxon>
        <taxon>Bacillota</taxon>
        <taxon>Bacilli</taxon>
        <taxon>Bacillales</taxon>
        <taxon>Thermoactinomycetaceae</taxon>
        <taxon>Baia</taxon>
    </lineage>
</organism>
<dbReference type="CDD" id="cd04685">
    <property type="entry name" value="NUDIX_Hydrolase"/>
    <property type="match status" value="1"/>
</dbReference>
<dbReference type="PANTHER" id="PTHR43046">
    <property type="entry name" value="GDP-MANNOSE MANNOSYL HYDROLASE"/>
    <property type="match status" value="1"/>
</dbReference>
<evidence type="ECO:0000256" key="1">
    <source>
        <dbReference type="ARBA" id="ARBA00001946"/>
    </source>
</evidence>
<comment type="caution">
    <text evidence="6">The sequence shown here is derived from an EMBL/GenBank/DDBJ whole genome shotgun (WGS) entry which is preliminary data.</text>
</comment>
<dbReference type="PRINTS" id="PR00502">
    <property type="entry name" value="NUDIXFAMILY"/>
</dbReference>
<dbReference type="Gene3D" id="3.90.79.10">
    <property type="entry name" value="Nucleoside Triphosphate Pyrophosphohydrolase"/>
    <property type="match status" value="1"/>
</dbReference>
<evidence type="ECO:0000313" key="6">
    <source>
        <dbReference type="EMBL" id="TCP64032.1"/>
    </source>
</evidence>
<evidence type="ECO:0000259" key="5">
    <source>
        <dbReference type="PROSITE" id="PS51462"/>
    </source>
</evidence>
<dbReference type="RefSeq" id="WP_165873803.1">
    <property type="nucleotide sequence ID" value="NZ_SLXV01000044.1"/>
</dbReference>
<evidence type="ECO:0000256" key="4">
    <source>
        <dbReference type="RuleBase" id="RU003476"/>
    </source>
</evidence>
<evidence type="ECO:0000313" key="7">
    <source>
        <dbReference type="Proteomes" id="UP000294746"/>
    </source>
</evidence>
<dbReference type="Pfam" id="PF00293">
    <property type="entry name" value="NUDIX"/>
    <property type="match status" value="1"/>
</dbReference>
<name>A0A4R2RJK8_9BACL</name>
<dbReference type="SUPFAM" id="SSF55811">
    <property type="entry name" value="Nudix"/>
    <property type="match status" value="1"/>
</dbReference>
<dbReference type="InterPro" id="IPR015797">
    <property type="entry name" value="NUDIX_hydrolase-like_dom_sf"/>
</dbReference>
<proteinExistence type="inferred from homology"/>
<reference evidence="6 7" key="1">
    <citation type="submission" date="2019-03" db="EMBL/GenBank/DDBJ databases">
        <title>Genomic Encyclopedia of Type Strains, Phase IV (KMG-IV): sequencing the most valuable type-strain genomes for metagenomic binning, comparative biology and taxonomic classification.</title>
        <authorList>
            <person name="Goeker M."/>
        </authorList>
    </citation>
    <scope>NUCLEOTIDE SEQUENCE [LARGE SCALE GENOMIC DNA]</scope>
    <source>
        <strain evidence="6 7">DSM 46831</strain>
    </source>
</reference>
<dbReference type="GO" id="GO:0016787">
    <property type="term" value="F:hydrolase activity"/>
    <property type="evidence" value="ECO:0007669"/>
    <property type="project" value="UniProtKB-KW"/>
</dbReference>
<dbReference type="Proteomes" id="UP000294746">
    <property type="component" value="Unassembled WGS sequence"/>
</dbReference>